<organism evidence="1 2">
    <name type="scientific">Streptomyces pratisoli</name>
    <dbReference type="NCBI Taxonomy" id="3139917"/>
    <lineage>
        <taxon>Bacteria</taxon>
        <taxon>Bacillati</taxon>
        <taxon>Actinomycetota</taxon>
        <taxon>Actinomycetes</taxon>
        <taxon>Kitasatosporales</taxon>
        <taxon>Streptomycetaceae</taxon>
        <taxon>Streptomyces</taxon>
    </lineage>
</organism>
<sequence length="147" mass="15873">MAKIELPTWLEEYVDAVNKHAPADVVAMMSEDVVVVDTAFGGSYTGRGAVEQLLSGMDAGLSSDYRFTVKKFIISGDSYAFEWDFSGTNDRANPAMGLPGTGQEFTVPGLTIGERRNGMISENRDYWNVAALLMQLGVMPAPGGEPE</sequence>
<dbReference type="Proteomes" id="UP001375539">
    <property type="component" value="Unassembled WGS sequence"/>
</dbReference>
<protein>
    <submittedName>
        <fullName evidence="1">Nuclear transport factor 2 family protein</fullName>
    </submittedName>
</protein>
<comment type="caution">
    <text evidence="1">The sequence shown here is derived from an EMBL/GenBank/DDBJ whole genome shotgun (WGS) entry which is preliminary data.</text>
</comment>
<evidence type="ECO:0000313" key="2">
    <source>
        <dbReference type="Proteomes" id="UP001375539"/>
    </source>
</evidence>
<dbReference type="EMBL" id="JBBKAI010000003">
    <property type="protein sequence ID" value="MEJ8662260.1"/>
    <property type="molecule type" value="Genomic_DNA"/>
</dbReference>
<keyword evidence="2" id="KW-1185">Reference proteome</keyword>
<gene>
    <name evidence="1" type="ORF">WKI58_38355</name>
</gene>
<proteinExistence type="predicted"/>
<evidence type="ECO:0000313" key="1">
    <source>
        <dbReference type="EMBL" id="MEJ8662260.1"/>
    </source>
</evidence>
<accession>A0ACC6QUR9</accession>
<name>A0ACC6QUR9_9ACTN</name>
<reference evidence="1" key="1">
    <citation type="submission" date="2024-03" db="EMBL/GenBank/DDBJ databases">
        <title>Novel Streptomyces species of biotechnological and ecological value are a feature of Machair soil.</title>
        <authorList>
            <person name="Prole J.R."/>
            <person name="Goodfellow M."/>
            <person name="Allenby N."/>
            <person name="Ward A.C."/>
        </authorList>
    </citation>
    <scope>NUCLEOTIDE SEQUENCE</scope>
    <source>
        <strain evidence="1">MS1.AVA.4</strain>
    </source>
</reference>